<reference evidence="1" key="2">
    <citation type="journal article" date="2015" name="Data Brief">
        <title>Shoot transcriptome of the giant reed, Arundo donax.</title>
        <authorList>
            <person name="Barrero R.A."/>
            <person name="Guerrero F.D."/>
            <person name="Moolhuijzen P."/>
            <person name="Goolsby J.A."/>
            <person name="Tidwell J."/>
            <person name="Bellgard S.E."/>
            <person name="Bellgard M.I."/>
        </authorList>
    </citation>
    <scope>NUCLEOTIDE SEQUENCE</scope>
    <source>
        <tissue evidence="1">Shoot tissue taken approximately 20 cm above the soil surface</tissue>
    </source>
</reference>
<evidence type="ECO:0000313" key="1">
    <source>
        <dbReference type="EMBL" id="JAD95304.1"/>
    </source>
</evidence>
<dbReference type="EMBL" id="GBRH01202591">
    <property type="protein sequence ID" value="JAD95304.1"/>
    <property type="molecule type" value="Transcribed_RNA"/>
</dbReference>
<name>A0A0A9E3E6_ARUDO</name>
<organism evidence="1">
    <name type="scientific">Arundo donax</name>
    <name type="common">Giant reed</name>
    <name type="synonym">Donax arundinaceus</name>
    <dbReference type="NCBI Taxonomy" id="35708"/>
    <lineage>
        <taxon>Eukaryota</taxon>
        <taxon>Viridiplantae</taxon>
        <taxon>Streptophyta</taxon>
        <taxon>Embryophyta</taxon>
        <taxon>Tracheophyta</taxon>
        <taxon>Spermatophyta</taxon>
        <taxon>Magnoliopsida</taxon>
        <taxon>Liliopsida</taxon>
        <taxon>Poales</taxon>
        <taxon>Poaceae</taxon>
        <taxon>PACMAD clade</taxon>
        <taxon>Arundinoideae</taxon>
        <taxon>Arundineae</taxon>
        <taxon>Arundo</taxon>
    </lineage>
</organism>
<dbReference type="AlphaFoldDB" id="A0A0A9E3E6"/>
<accession>A0A0A9E3E6</accession>
<sequence>MCRCHGRRWRWRSRYRSFARHSHSQCRGHRSPFP</sequence>
<proteinExistence type="predicted"/>
<reference evidence="1" key="1">
    <citation type="submission" date="2014-09" db="EMBL/GenBank/DDBJ databases">
        <authorList>
            <person name="Magalhaes I.L.F."/>
            <person name="Oliveira U."/>
            <person name="Santos F.R."/>
            <person name="Vidigal T.H.D.A."/>
            <person name="Brescovit A.D."/>
            <person name="Santos A.J."/>
        </authorList>
    </citation>
    <scope>NUCLEOTIDE SEQUENCE</scope>
    <source>
        <tissue evidence="1">Shoot tissue taken approximately 20 cm above the soil surface</tissue>
    </source>
</reference>
<protein>
    <submittedName>
        <fullName evidence="1">Uncharacterized protein</fullName>
    </submittedName>
</protein>